<protein>
    <submittedName>
        <fullName evidence="1">Uncharacterized protein</fullName>
    </submittedName>
</protein>
<proteinExistence type="predicted"/>
<accession>A0A286U6B6</accession>
<dbReference type="InParanoid" id="A0A286U6B6"/>
<keyword evidence="2" id="KW-1185">Reference proteome</keyword>
<dbReference type="EMBL" id="NBII01000011">
    <property type="protein sequence ID" value="PAV15115.1"/>
    <property type="molecule type" value="Genomic_DNA"/>
</dbReference>
<dbReference type="Proteomes" id="UP000217199">
    <property type="component" value="Unassembled WGS sequence"/>
</dbReference>
<organism evidence="1 2">
    <name type="scientific">Pyrrhoderma noxium</name>
    <dbReference type="NCBI Taxonomy" id="2282107"/>
    <lineage>
        <taxon>Eukaryota</taxon>
        <taxon>Fungi</taxon>
        <taxon>Dikarya</taxon>
        <taxon>Basidiomycota</taxon>
        <taxon>Agaricomycotina</taxon>
        <taxon>Agaricomycetes</taxon>
        <taxon>Hymenochaetales</taxon>
        <taxon>Hymenochaetaceae</taxon>
        <taxon>Pyrrhoderma</taxon>
    </lineage>
</organism>
<evidence type="ECO:0000313" key="2">
    <source>
        <dbReference type="Proteomes" id="UP000217199"/>
    </source>
</evidence>
<gene>
    <name evidence="1" type="ORF">PNOK_0966800</name>
</gene>
<name>A0A286U6B6_9AGAM</name>
<evidence type="ECO:0000313" key="1">
    <source>
        <dbReference type="EMBL" id="PAV15115.1"/>
    </source>
</evidence>
<sequence length="143" mass="15773">MVPQDYRHVLREPLLGVAQTAKKANASRATIAKWEQHQAAGTFPSHLKSNAPKIQLSKEFGETSEAKEASNALDQEFNTFLAKSLVTSLKAKRDKLMFLSRALEPQNILNKLGPKISARTAELCAKQIPDFTNNEKGELIISG</sequence>
<comment type="caution">
    <text evidence="1">The sequence shown here is derived from an EMBL/GenBank/DDBJ whole genome shotgun (WGS) entry which is preliminary data.</text>
</comment>
<dbReference type="AlphaFoldDB" id="A0A286U6B6"/>
<dbReference type="STRING" id="2282107.A0A286U6B6"/>
<reference evidence="1 2" key="1">
    <citation type="journal article" date="2017" name="Mol. Ecol.">
        <title>Comparative and population genomic landscape of Phellinus noxius: A hypervariable fungus causing root rot in trees.</title>
        <authorList>
            <person name="Chung C.L."/>
            <person name="Lee T.J."/>
            <person name="Akiba M."/>
            <person name="Lee H.H."/>
            <person name="Kuo T.H."/>
            <person name="Liu D."/>
            <person name="Ke H.M."/>
            <person name="Yokoi T."/>
            <person name="Roa M.B."/>
            <person name="Lu M.J."/>
            <person name="Chang Y.Y."/>
            <person name="Ann P.J."/>
            <person name="Tsai J.N."/>
            <person name="Chen C.Y."/>
            <person name="Tzean S.S."/>
            <person name="Ota Y."/>
            <person name="Hattori T."/>
            <person name="Sahashi N."/>
            <person name="Liou R.F."/>
            <person name="Kikuchi T."/>
            <person name="Tsai I.J."/>
        </authorList>
    </citation>
    <scope>NUCLEOTIDE SEQUENCE [LARGE SCALE GENOMIC DNA]</scope>
    <source>
        <strain evidence="1 2">FFPRI411160</strain>
    </source>
</reference>
<dbReference type="OrthoDB" id="3039717at2759"/>